<proteinExistence type="predicted"/>
<gene>
    <name evidence="1" type="ORF">Eint_070935</name>
</gene>
<protein>
    <submittedName>
        <fullName evidence="1">Uncharacterized protein</fullName>
    </submittedName>
</protein>
<accession>W8P915</accession>
<evidence type="ECO:0000313" key="2">
    <source>
        <dbReference type="Proteomes" id="UP000002313"/>
    </source>
</evidence>
<organism evidence="1 2">
    <name type="scientific">Encephalitozoon intestinalis (strain ATCC 50506)</name>
    <name type="common">Microsporidian parasite</name>
    <name type="synonym">Septata intestinalis</name>
    <dbReference type="NCBI Taxonomy" id="876142"/>
    <lineage>
        <taxon>Eukaryota</taxon>
        <taxon>Fungi</taxon>
        <taxon>Fungi incertae sedis</taxon>
        <taxon>Microsporidia</taxon>
        <taxon>Unikaryonidae</taxon>
        <taxon>Encephalitozoon</taxon>
    </lineage>
</organism>
<reference evidence="1 2" key="1">
    <citation type="journal article" date="2010" name="Nat. Commun.">
        <title>The complete sequence of the smallest known nuclear genome from the microsporidian Encephalitozoon intestinalis.</title>
        <authorList>
            <person name="Corradi N."/>
            <person name="Pombert J.-F."/>
            <person name="Farinelli L."/>
            <person name="Didier E.S."/>
            <person name="Keeling P.J."/>
        </authorList>
    </citation>
    <scope>NUCLEOTIDE SEQUENCE [LARGE SCALE GENOMIC DNA]</scope>
    <source>
        <strain evidence="1 2">ATCC 50506</strain>
    </source>
</reference>
<dbReference type="KEGG" id="ein:Eint_070935"/>
<keyword evidence="2" id="KW-1185">Reference proteome</keyword>
<dbReference type="Proteomes" id="UP000002313">
    <property type="component" value="Chromosome VII"/>
</dbReference>
<dbReference type="EMBL" id="CP001948">
    <property type="protein sequence ID" value="AHL30128.1"/>
    <property type="molecule type" value="Genomic_DNA"/>
</dbReference>
<dbReference type="HOGENOM" id="CLU_2440843_0_0_1"/>
<dbReference type="RefSeq" id="XP_009161873.1">
    <property type="nucleotide sequence ID" value="XM_009163609.1"/>
</dbReference>
<dbReference type="AlphaFoldDB" id="W8P915"/>
<reference evidence="1 2" key="2">
    <citation type="journal article" date="2012" name="Proc. Natl. Acad. Sci. U.S.A.">
        <title>Gain and loss of multiple functionally related, horizontally transferred genes in the reduced genomes of two microsporidian parasites.</title>
        <authorList>
            <person name="Pombert J.-F."/>
            <person name="Selman M."/>
            <person name="Burki F."/>
            <person name="Bardell F.T."/>
            <person name="Farinelli L."/>
            <person name="Solter L.F."/>
            <person name="Whitman D.W."/>
            <person name="Weiss L.M."/>
            <person name="Corradi N."/>
            <person name="Keeling P.J."/>
        </authorList>
    </citation>
    <scope>NUCLEOTIDE SEQUENCE [LARGE SCALE GENOMIC DNA]</scope>
    <source>
        <strain evidence="1 2">ATCC 50506</strain>
    </source>
</reference>
<dbReference type="VEuPathDB" id="MicrosporidiaDB:Eint_070935"/>
<dbReference type="GeneID" id="20314063"/>
<sequence length="91" mass="10824">MDAEALLRNEENKSFLMKRLEDLIEKHGFDRRIDEFVENLVGAKMADVIDINKVFDKLYDFVIMNLPPEIQETFYHDVRSFIERSVVTEDQ</sequence>
<evidence type="ECO:0000313" key="1">
    <source>
        <dbReference type="EMBL" id="AHL30128.1"/>
    </source>
</evidence>
<dbReference type="OrthoDB" id="2190341at2759"/>
<name>W8P915_ENCIT</name>